<dbReference type="PATRIC" id="fig|1121290.3.peg.1022"/>
<dbReference type="InterPro" id="IPR005646">
    <property type="entry name" value="FapA"/>
</dbReference>
<dbReference type="OrthoDB" id="1279at2"/>
<name>A0A1E8EZH6_9CLOT</name>
<dbReference type="PANTHER" id="PTHR38032:SF1">
    <property type="entry name" value="RNA-BINDING PROTEIN KHPB N-TERMINAL DOMAIN-CONTAINING PROTEIN"/>
    <property type="match status" value="1"/>
</dbReference>
<evidence type="ECO:0000313" key="3">
    <source>
        <dbReference type="Proteomes" id="UP000175744"/>
    </source>
</evidence>
<dbReference type="AlphaFoldDB" id="A0A1E8EZH6"/>
<dbReference type="Pfam" id="PF14804">
    <property type="entry name" value="Jag_N"/>
    <property type="match status" value="1"/>
</dbReference>
<evidence type="ECO:0000313" key="2">
    <source>
        <dbReference type="EMBL" id="OFI06523.1"/>
    </source>
</evidence>
<dbReference type="PANTHER" id="PTHR38032">
    <property type="entry name" value="POLYMERASE-RELATED"/>
    <property type="match status" value="1"/>
</dbReference>
<keyword evidence="3" id="KW-1185">Reference proteome</keyword>
<dbReference type="EMBL" id="LZFO01000011">
    <property type="protein sequence ID" value="OFI06523.1"/>
    <property type="molecule type" value="Genomic_DNA"/>
</dbReference>
<protein>
    <recommendedName>
        <fullName evidence="1">RNA-binding protein KhpB N-terminal domain-containing protein</fullName>
    </recommendedName>
</protein>
<dbReference type="SMART" id="SM01245">
    <property type="entry name" value="Jag_N"/>
    <property type="match status" value="1"/>
</dbReference>
<dbReference type="Pfam" id="PF20250">
    <property type="entry name" value="FapA_N"/>
    <property type="match status" value="1"/>
</dbReference>
<evidence type="ECO:0000259" key="1">
    <source>
        <dbReference type="SMART" id="SM01245"/>
    </source>
</evidence>
<reference evidence="2 3" key="1">
    <citation type="submission" date="2016-06" db="EMBL/GenBank/DDBJ databases">
        <title>Genome sequence of Clostridium acetireducens DSM 10703.</title>
        <authorList>
            <person name="Poehlein A."/>
            <person name="Fluechter S."/>
            <person name="Duerre P."/>
            <person name="Daniel R."/>
        </authorList>
    </citation>
    <scope>NUCLEOTIDE SEQUENCE [LARGE SCALE GENOMIC DNA]</scope>
    <source>
        <strain evidence="2 3">DSM 10703</strain>
    </source>
</reference>
<dbReference type="STRING" id="1121290.CLAOCE_10230"/>
<organism evidence="2 3">
    <name type="scientific">Clostridium acetireducens DSM 10703</name>
    <dbReference type="NCBI Taxonomy" id="1121290"/>
    <lineage>
        <taxon>Bacteria</taxon>
        <taxon>Bacillati</taxon>
        <taxon>Bacillota</taxon>
        <taxon>Clostridia</taxon>
        <taxon>Eubacteriales</taxon>
        <taxon>Clostridiaceae</taxon>
        <taxon>Clostridium</taxon>
    </lineage>
</organism>
<dbReference type="InterPro" id="IPR032782">
    <property type="entry name" value="KhpB_N"/>
</dbReference>
<comment type="caution">
    <text evidence="2">The sequence shown here is derived from an EMBL/GenBank/DDBJ whole genome shotgun (WGS) entry which is preliminary data.</text>
</comment>
<dbReference type="InterPro" id="IPR046865">
    <property type="entry name" value="FapA_b_solenoid"/>
</dbReference>
<dbReference type="RefSeq" id="WP_070109957.1">
    <property type="nucleotide sequence ID" value="NZ_LZFO01000011.1"/>
</dbReference>
<gene>
    <name evidence="2" type="ORF">CLOACE_10230</name>
</gene>
<dbReference type="Proteomes" id="UP000175744">
    <property type="component" value="Unassembled WGS sequence"/>
</dbReference>
<sequence>MLKEEYTSKIYTCKSLESVLEKASLDLNIPKGNIDYKVIEEKNGFFRSSITIEVKVPKKHKPNVEEPKEKHSNDGSVKIDCGEIIVKNPKEEGEAAFIVPDKNVKLIVDGKIVSGKIPVYEESKIEVEFEKNKATRECNVVTSNNKMEAYLTIKYTPENVYNLKDKNENRVVLLEGEVIEQNCPPKYTLQEIKQELSKMHIVYGIIDKNIQNAIKSDSNNILVAKGENMENGENDKIEIKFAMDKDITMLEEDNEGKIDFKSIGSVEAVKKGEVLAELIKGKEGKDGINIMGEVKKHKPGKSIFIKAGEGCTVEENKVIATIDGKPCMRSNSFYVNQVHEVTGDVEIKTGNIKFIGDIIIHGTVKEGMEVEAGSSINIMKDIERANIKAGGDVDVKGNIIASKIQSGGEDVLKIKAIKDLQDMYDALKKLMAAVEEIKKFNLLGQEKHDGEIIKILMENKFKKISRLCIKIIADINMVKTFKEDDELVELIREKLMGIAPINIKHYGELEEALTLIEERLAILKGTLSIPVNVKISYCQDSKIFSSGDIIITGKGEYVSNLQSNNSIYFIQDRSLARGGTIKAKKEIKAKVIGSEAGVATTLQVEEKGHIWADIAYQNTVFIIGNRKFILDVPSRNIHAYLNSEGDIIVDRLKL</sequence>
<proteinExistence type="predicted"/>
<dbReference type="InterPro" id="IPR046866">
    <property type="entry name" value="FapA_N"/>
</dbReference>
<accession>A0A1E8EZH6</accession>
<dbReference type="Pfam" id="PF03961">
    <property type="entry name" value="FapA"/>
    <property type="match status" value="1"/>
</dbReference>
<feature type="domain" description="RNA-binding protein KhpB N-terminal" evidence="1">
    <location>
        <begin position="10"/>
        <end position="57"/>
    </location>
</feature>